<sequence>MKSRERRGMSSTAVSLVAALVLIIIAATSCGHSAPDPHAGHSESGTATSGTPAPHNAADVAFARNMIPHHQQGVELAAMVPDRSTNHDLRVIAAHIGADQQAEIATLNQLLAQWHEDAHPAGGGHADHEAMPMMTGMVDQGALEHLKSLDGAAFDTLWARSMIGHHQGAVSMAQDEIAHGQSADAIHVATLIVEAQQREISTMTHLISASE</sequence>
<keyword evidence="4" id="KW-1185">Reference proteome</keyword>
<protein>
    <recommendedName>
        <fullName evidence="2">DUF305 domain-containing protein</fullName>
    </recommendedName>
</protein>
<name>A0A100W0R2_9MYCO</name>
<dbReference type="OrthoDB" id="26872at2"/>
<feature type="domain" description="DUF305" evidence="2">
    <location>
        <begin position="59"/>
        <end position="206"/>
    </location>
</feature>
<gene>
    <name evidence="3" type="ORF">RMCB_3611</name>
</gene>
<evidence type="ECO:0000256" key="1">
    <source>
        <dbReference type="SAM" id="MobiDB-lite"/>
    </source>
</evidence>
<evidence type="ECO:0000313" key="3">
    <source>
        <dbReference type="EMBL" id="GAS89515.1"/>
    </source>
</evidence>
<feature type="region of interest" description="Disordered" evidence="1">
    <location>
        <begin position="33"/>
        <end position="56"/>
    </location>
</feature>
<dbReference type="PROSITE" id="PS51257">
    <property type="entry name" value="PROKAR_LIPOPROTEIN"/>
    <property type="match status" value="1"/>
</dbReference>
<reference evidence="4" key="2">
    <citation type="submission" date="2016-02" db="EMBL/GenBank/DDBJ databases">
        <title>Draft genome sequence of five rapidly growing Mycobacterium species.</title>
        <authorList>
            <person name="Katahira K."/>
            <person name="Gotou Y."/>
            <person name="Iida K."/>
            <person name="Ogura Y."/>
            <person name="Hayashi T."/>
        </authorList>
    </citation>
    <scope>NUCLEOTIDE SEQUENCE [LARGE SCALE GENOMIC DNA]</scope>
    <source>
        <strain evidence="4">JCM15654</strain>
    </source>
</reference>
<dbReference type="Proteomes" id="UP000069620">
    <property type="component" value="Unassembled WGS sequence"/>
</dbReference>
<dbReference type="PANTHER" id="PTHR36933:SF1">
    <property type="entry name" value="SLL0788 PROTEIN"/>
    <property type="match status" value="1"/>
</dbReference>
<dbReference type="InterPro" id="IPR005183">
    <property type="entry name" value="DUF305_CopM-like"/>
</dbReference>
<organism evidence="3 4">
    <name type="scientific">Mycolicibacterium brisbanense</name>
    <dbReference type="NCBI Taxonomy" id="146020"/>
    <lineage>
        <taxon>Bacteria</taxon>
        <taxon>Bacillati</taxon>
        <taxon>Actinomycetota</taxon>
        <taxon>Actinomycetes</taxon>
        <taxon>Mycobacteriales</taxon>
        <taxon>Mycobacteriaceae</taxon>
        <taxon>Mycolicibacterium</taxon>
    </lineage>
</organism>
<evidence type="ECO:0000259" key="2">
    <source>
        <dbReference type="Pfam" id="PF03713"/>
    </source>
</evidence>
<reference evidence="4" key="1">
    <citation type="journal article" date="2016" name="Genome Announc.">
        <title>Draft Genome Sequences of Five Rapidly Growing Mycobacterium Species, M. thermoresistibile, M. fortuitum subsp. acetamidolyticum, M. canariasense, M. brisbanense, and M. novocastrense.</title>
        <authorList>
            <person name="Katahira K."/>
            <person name="Ogura Y."/>
            <person name="Gotoh Y."/>
            <person name="Hayashi T."/>
        </authorList>
    </citation>
    <scope>NUCLEOTIDE SEQUENCE [LARGE SCALE GENOMIC DNA]</scope>
    <source>
        <strain evidence="4">JCM15654</strain>
    </source>
</reference>
<dbReference type="Gene3D" id="1.20.1260.10">
    <property type="match status" value="1"/>
</dbReference>
<dbReference type="Pfam" id="PF03713">
    <property type="entry name" value="DUF305"/>
    <property type="match status" value="1"/>
</dbReference>
<evidence type="ECO:0000313" key="4">
    <source>
        <dbReference type="Proteomes" id="UP000069620"/>
    </source>
</evidence>
<dbReference type="InterPro" id="IPR012347">
    <property type="entry name" value="Ferritin-like"/>
</dbReference>
<comment type="caution">
    <text evidence="3">The sequence shown here is derived from an EMBL/GenBank/DDBJ whole genome shotgun (WGS) entry which is preliminary data.</text>
</comment>
<dbReference type="EMBL" id="BCSX01000031">
    <property type="protein sequence ID" value="GAS89515.1"/>
    <property type="molecule type" value="Genomic_DNA"/>
</dbReference>
<proteinExistence type="predicted"/>
<dbReference type="PANTHER" id="PTHR36933">
    <property type="entry name" value="SLL0788 PROTEIN"/>
    <property type="match status" value="1"/>
</dbReference>
<accession>A0A100W0R2</accession>
<dbReference type="AlphaFoldDB" id="A0A100W0R2"/>